<gene>
    <name evidence="2" type="ORF">C0081_20505</name>
</gene>
<evidence type="ECO:0000313" key="3">
    <source>
        <dbReference type="Proteomes" id="UP000234881"/>
    </source>
</evidence>
<organism evidence="2 3">
    <name type="scientific">Cohaesibacter celericrescens</name>
    <dbReference type="NCBI Taxonomy" id="2067669"/>
    <lineage>
        <taxon>Bacteria</taxon>
        <taxon>Pseudomonadati</taxon>
        <taxon>Pseudomonadota</taxon>
        <taxon>Alphaproteobacteria</taxon>
        <taxon>Hyphomicrobiales</taxon>
        <taxon>Cohaesibacteraceae</taxon>
    </lineage>
</organism>
<keyword evidence="1" id="KW-0472">Membrane</keyword>
<sequence length="124" mass="13855">MVQQSIDQQPAGDDPFQSPEMLEMQRKMRKMVFWSLMIMVLGISSIVGVLIYKSVNKKESPAVAELEIVPITHMLNSGETVRSMIVENGEVFLLVDGKGMTSVLKIDKKTGSVSRRIEFIPQAD</sequence>
<name>A0A2N5XL19_9HYPH</name>
<keyword evidence="1" id="KW-0812">Transmembrane</keyword>
<dbReference type="AlphaFoldDB" id="A0A2N5XL19"/>
<comment type="caution">
    <text evidence="2">The sequence shown here is derived from an EMBL/GenBank/DDBJ whole genome shotgun (WGS) entry which is preliminary data.</text>
</comment>
<dbReference type="OrthoDB" id="8447403at2"/>
<protein>
    <submittedName>
        <fullName evidence="2">Uncharacterized protein</fullName>
    </submittedName>
</protein>
<proteinExistence type="predicted"/>
<evidence type="ECO:0000256" key="1">
    <source>
        <dbReference type="SAM" id="Phobius"/>
    </source>
</evidence>
<keyword evidence="1" id="KW-1133">Transmembrane helix</keyword>
<evidence type="ECO:0000313" key="2">
    <source>
        <dbReference type="EMBL" id="PLW75203.1"/>
    </source>
</evidence>
<dbReference type="RefSeq" id="WP_101535608.1">
    <property type="nucleotide sequence ID" value="NZ_JBFHIU010000065.1"/>
</dbReference>
<keyword evidence="3" id="KW-1185">Reference proteome</keyword>
<dbReference type="EMBL" id="PKUQ01000054">
    <property type="protein sequence ID" value="PLW75203.1"/>
    <property type="molecule type" value="Genomic_DNA"/>
</dbReference>
<reference evidence="2 3" key="1">
    <citation type="submission" date="2018-01" db="EMBL/GenBank/DDBJ databases">
        <title>The draft genome sequence of Cohaesibacter sp. H1304.</title>
        <authorList>
            <person name="Wang N.-N."/>
            <person name="Du Z.-J."/>
        </authorList>
    </citation>
    <scope>NUCLEOTIDE SEQUENCE [LARGE SCALE GENOMIC DNA]</scope>
    <source>
        <strain evidence="2 3">H1304</strain>
    </source>
</reference>
<feature type="transmembrane region" description="Helical" evidence="1">
    <location>
        <begin position="31"/>
        <end position="52"/>
    </location>
</feature>
<dbReference type="Proteomes" id="UP000234881">
    <property type="component" value="Unassembled WGS sequence"/>
</dbReference>
<accession>A0A2N5XL19</accession>